<dbReference type="InterPro" id="IPR050204">
    <property type="entry name" value="AraC_XylS_family_regulators"/>
</dbReference>
<dbReference type="PRINTS" id="PR00032">
    <property type="entry name" value="HTHARAC"/>
</dbReference>
<evidence type="ECO:0000313" key="5">
    <source>
        <dbReference type="EMBL" id="MBA2894369.1"/>
    </source>
</evidence>
<sequence length="322" mass="35483">MAVLIRTGDVPAARRLEQWRAIVCDTLGPLDMRIEGDVPLEGQIDAGQLGPVGVGKVWTSTPHSVHRTSGLIRGGGSELYRAVLVMSGEMVVTQDEREARLRQGQFAVYDFARPYDLAYTSAVHLAVFSLPREMMHADSIARLTAVPISTDDGAGALAAPLLRRVATDVESYRPASAARLSTVVTDLIGTAVAERADLLPALPEQTQERMVRLRIHAFIDENLGDPALDPGLVAAAHHLSLRHLHRLFAAENTSVAAWIRHRRLERTRRDLADPDLHAVSVSTIAARWGLPDSAHFSRLFRKAYGMPPSEYRRSRFMARIVK</sequence>
<dbReference type="SUPFAM" id="SSF46689">
    <property type="entry name" value="Homeodomain-like"/>
    <property type="match status" value="1"/>
</dbReference>
<keyword evidence="6" id="KW-1185">Reference proteome</keyword>
<dbReference type="PROSITE" id="PS00041">
    <property type="entry name" value="HTH_ARAC_FAMILY_1"/>
    <property type="match status" value="1"/>
</dbReference>
<comment type="caution">
    <text evidence="5">The sequence shown here is derived from an EMBL/GenBank/DDBJ whole genome shotgun (WGS) entry which is preliminary data.</text>
</comment>
<dbReference type="EMBL" id="JACDUR010000006">
    <property type="protein sequence ID" value="MBA2894369.1"/>
    <property type="molecule type" value="Genomic_DNA"/>
</dbReference>
<proteinExistence type="predicted"/>
<dbReference type="PANTHER" id="PTHR46796">
    <property type="entry name" value="HTH-TYPE TRANSCRIPTIONAL ACTIVATOR RHAS-RELATED"/>
    <property type="match status" value="1"/>
</dbReference>
<dbReference type="InterPro" id="IPR018062">
    <property type="entry name" value="HTH_AraC-typ_CS"/>
</dbReference>
<evidence type="ECO:0000256" key="2">
    <source>
        <dbReference type="ARBA" id="ARBA00023125"/>
    </source>
</evidence>
<dbReference type="AlphaFoldDB" id="A0A7W0HST6"/>
<keyword evidence="3" id="KW-0804">Transcription</keyword>
<dbReference type="InterPro" id="IPR020449">
    <property type="entry name" value="Tscrpt_reg_AraC-type_HTH"/>
</dbReference>
<organism evidence="5 6">
    <name type="scientific">Nonomuraea soli</name>
    <dbReference type="NCBI Taxonomy" id="1032476"/>
    <lineage>
        <taxon>Bacteria</taxon>
        <taxon>Bacillati</taxon>
        <taxon>Actinomycetota</taxon>
        <taxon>Actinomycetes</taxon>
        <taxon>Streptosporangiales</taxon>
        <taxon>Streptosporangiaceae</taxon>
        <taxon>Nonomuraea</taxon>
    </lineage>
</organism>
<keyword evidence="2 5" id="KW-0238">DNA-binding</keyword>
<keyword evidence="1" id="KW-0805">Transcription regulation</keyword>
<dbReference type="Gene3D" id="1.10.10.60">
    <property type="entry name" value="Homeodomain-like"/>
    <property type="match status" value="1"/>
</dbReference>
<dbReference type="InterPro" id="IPR009057">
    <property type="entry name" value="Homeodomain-like_sf"/>
</dbReference>
<dbReference type="InterPro" id="IPR018060">
    <property type="entry name" value="HTH_AraC"/>
</dbReference>
<feature type="domain" description="HTH araC/xylS-type" evidence="4">
    <location>
        <begin position="213"/>
        <end position="314"/>
    </location>
</feature>
<dbReference type="Pfam" id="PF14525">
    <property type="entry name" value="AraC_binding_2"/>
    <property type="match status" value="1"/>
</dbReference>
<evidence type="ECO:0000256" key="1">
    <source>
        <dbReference type="ARBA" id="ARBA00023015"/>
    </source>
</evidence>
<accession>A0A7W0HST6</accession>
<protein>
    <submittedName>
        <fullName evidence="5">AraC-like DNA-binding protein</fullName>
    </submittedName>
</protein>
<dbReference type="GO" id="GO:0003700">
    <property type="term" value="F:DNA-binding transcription factor activity"/>
    <property type="evidence" value="ECO:0007669"/>
    <property type="project" value="InterPro"/>
</dbReference>
<dbReference type="Pfam" id="PF12833">
    <property type="entry name" value="HTH_18"/>
    <property type="match status" value="1"/>
</dbReference>
<evidence type="ECO:0000313" key="6">
    <source>
        <dbReference type="Proteomes" id="UP000530928"/>
    </source>
</evidence>
<dbReference type="PANTHER" id="PTHR46796:SF6">
    <property type="entry name" value="ARAC SUBFAMILY"/>
    <property type="match status" value="1"/>
</dbReference>
<dbReference type="PROSITE" id="PS01124">
    <property type="entry name" value="HTH_ARAC_FAMILY_2"/>
    <property type="match status" value="1"/>
</dbReference>
<dbReference type="Proteomes" id="UP000530928">
    <property type="component" value="Unassembled WGS sequence"/>
</dbReference>
<evidence type="ECO:0000256" key="3">
    <source>
        <dbReference type="ARBA" id="ARBA00023163"/>
    </source>
</evidence>
<dbReference type="InterPro" id="IPR035418">
    <property type="entry name" value="AraC-bd_2"/>
</dbReference>
<reference evidence="5 6" key="1">
    <citation type="submission" date="2020-07" db="EMBL/GenBank/DDBJ databases">
        <title>Genomic Encyclopedia of Type Strains, Phase IV (KMG-IV): sequencing the most valuable type-strain genomes for metagenomic binning, comparative biology and taxonomic classification.</title>
        <authorList>
            <person name="Goeker M."/>
        </authorList>
    </citation>
    <scope>NUCLEOTIDE SEQUENCE [LARGE SCALE GENOMIC DNA]</scope>
    <source>
        <strain evidence="5 6">DSM 45533</strain>
    </source>
</reference>
<gene>
    <name evidence="5" type="ORF">HNR30_005741</name>
</gene>
<dbReference type="GO" id="GO:0043565">
    <property type="term" value="F:sequence-specific DNA binding"/>
    <property type="evidence" value="ECO:0007669"/>
    <property type="project" value="InterPro"/>
</dbReference>
<name>A0A7W0HST6_9ACTN</name>
<dbReference type="SMART" id="SM00342">
    <property type="entry name" value="HTH_ARAC"/>
    <property type="match status" value="1"/>
</dbReference>
<dbReference type="RefSeq" id="WP_181613154.1">
    <property type="nucleotide sequence ID" value="NZ_BAABAM010000004.1"/>
</dbReference>
<evidence type="ECO:0000259" key="4">
    <source>
        <dbReference type="PROSITE" id="PS01124"/>
    </source>
</evidence>